<proteinExistence type="predicted"/>
<sequence length="196" mass="22801">MREQVIPRTLQVRNNPTRYFSQQTRKEWDDALNKESLQSLKVALRDTEKKVKETLDKLSEAMNSLRKPCIETKNTSIIKVIEANGEKYELVATNQASKRFFSSQSQWQSILQRSHGEGIQNAKKEIKEVLNGGILNGFIDEDEFSCMIREKKKGARFYVIFKIHRDHPKGSLPQRRPIIYGNESITEKLSQFVTFH</sequence>
<accession>A0A7R8HEJ3</accession>
<gene>
    <name evidence="1" type="ORF">LSAA_15229</name>
</gene>
<dbReference type="EMBL" id="HG994588">
    <property type="protein sequence ID" value="CAF3045961.1"/>
    <property type="molecule type" value="Genomic_DNA"/>
</dbReference>
<reference evidence="1" key="1">
    <citation type="submission" date="2021-02" db="EMBL/GenBank/DDBJ databases">
        <authorList>
            <person name="Bekaert M."/>
        </authorList>
    </citation>
    <scope>NUCLEOTIDE SEQUENCE</scope>
    <source>
        <strain evidence="1">IoA-00</strain>
    </source>
</reference>
<protein>
    <submittedName>
        <fullName evidence="1">(salmon louse) hypothetical protein</fullName>
    </submittedName>
</protein>
<evidence type="ECO:0000313" key="2">
    <source>
        <dbReference type="Proteomes" id="UP000675881"/>
    </source>
</evidence>
<dbReference type="AlphaFoldDB" id="A0A7R8HEJ3"/>
<name>A0A7R8HEJ3_LEPSM</name>
<dbReference type="Proteomes" id="UP000675881">
    <property type="component" value="Chromosome 9"/>
</dbReference>
<keyword evidence="2" id="KW-1185">Reference proteome</keyword>
<evidence type="ECO:0000313" key="1">
    <source>
        <dbReference type="EMBL" id="CAF3045961.1"/>
    </source>
</evidence>
<organism evidence="1 2">
    <name type="scientific">Lepeophtheirus salmonis</name>
    <name type="common">Salmon louse</name>
    <name type="synonym">Caligus salmonis</name>
    <dbReference type="NCBI Taxonomy" id="72036"/>
    <lineage>
        <taxon>Eukaryota</taxon>
        <taxon>Metazoa</taxon>
        <taxon>Ecdysozoa</taxon>
        <taxon>Arthropoda</taxon>
        <taxon>Crustacea</taxon>
        <taxon>Multicrustacea</taxon>
        <taxon>Hexanauplia</taxon>
        <taxon>Copepoda</taxon>
        <taxon>Siphonostomatoida</taxon>
        <taxon>Caligidae</taxon>
        <taxon>Lepeophtheirus</taxon>
    </lineage>
</organism>